<dbReference type="GO" id="GO:0034599">
    <property type="term" value="P:cellular response to oxidative stress"/>
    <property type="evidence" value="ECO:0007669"/>
    <property type="project" value="InterPro"/>
</dbReference>
<feature type="compositionally biased region" description="Basic and acidic residues" evidence="1">
    <location>
        <begin position="109"/>
        <end position="130"/>
    </location>
</feature>
<reference evidence="2 3" key="1">
    <citation type="journal article" date="2016" name="Fungal Biol.">
        <title>The genome of Xylona heveae provides a window into fungal endophytism.</title>
        <authorList>
            <person name="Gazis R."/>
            <person name="Kuo A."/>
            <person name="Riley R."/>
            <person name="LaButti K."/>
            <person name="Lipzen A."/>
            <person name="Lin J."/>
            <person name="Amirebrahimi M."/>
            <person name="Hesse C.N."/>
            <person name="Spatafora J.W."/>
            <person name="Henrissat B."/>
            <person name="Hainaut M."/>
            <person name="Grigoriev I.V."/>
            <person name="Hibbett D.S."/>
        </authorList>
    </citation>
    <scope>NUCLEOTIDE SEQUENCE [LARGE SCALE GENOMIC DNA]</scope>
    <source>
        <strain evidence="2 3">TC161</strain>
    </source>
</reference>
<dbReference type="PANTHER" id="PTHR28020:SF1">
    <property type="entry name" value="YAP1-BINDING PROTEIN 1-RELATED"/>
    <property type="match status" value="1"/>
</dbReference>
<protein>
    <submittedName>
        <fullName evidence="2">DUF1760-domain-containing protein</fullName>
    </submittedName>
</protein>
<dbReference type="GeneID" id="28899168"/>
<dbReference type="Pfam" id="PF08568">
    <property type="entry name" value="Kinetochor_Ybp2"/>
    <property type="match status" value="1"/>
</dbReference>
<sequence>MTTTAQPPAPHTHENPLLAALPPATDYLTYSTLIEYNLTPDLLPTLHDVLQTPELAANIGWDLIHILVPMLPASAQCLEDIARLGNPREVVLKVAESLRHIDFAQDSADVRSEADHTEDQGRQTLQKEARPSSGGDAAELSLPVLQFNTLVSLLSILHPRIKTKYPSRFLSTTLQALLATYSEAPTAETTNALLLFVKSIAGERRPSLPPRLSSGSIITLSSQSAAPESGAQPEPISREEHALQNRLLQSFVTHIMEEYMMSTASDMDHPGLAWASRFQEKARPEKVVPNRKTFGELFLTAEELRDRETTAGQITALARDLGLHSSDLLAAAQQADTNDHLHFEQEDEPPSAPEEIPLSRAGSLFLLTARKASAYMFGSTPFQAEQFYIFPDHAKLVESFIGTEAFGGMGGAGTEPFPILDALLALGVLAVNGGHIGQAESDDEFNQYLQTMSLISANTPASSLRYHAHTLTALVLHSHPSDIIRLSYIRDTLEHCPLENLKVSAVGWLKTETLSASQHTQPDDASHTSEPSVFSTPVALDTAAPFLFPDLSADYPGASTLQGSHLLEKWTTFRLDLPFYLASLNFYYLLLSATHLHAALDISNLHSNNDIGGSFLGPLREASKVFQASLKDGPLAQEEGKDSAQASILELEILDETLHRVTQAVAKLNVE</sequence>
<gene>
    <name evidence="2" type="ORF">L228DRAFT_257928</name>
</gene>
<dbReference type="GO" id="GO:0005737">
    <property type="term" value="C:cytoplasm"/>
    <property type="evidence" value="ECO:0007669"/>
    <property type="project" value="TreeGrafter"/>
</dbReference>
<evidence type="ECO:0000313" key="2">
    <source>
        <dbReference type="EMBL" id="KZF26506.1"/>
    </source>
</evidence>
<dbReference type="OMA" id="MQLQPED"/>
<evidence type="ECO:0000256" key="1">
    <source>
        <dbReference type="SAM" id="MobiDB-lite"/>
    </source>
</evidence>
<evidence type="ECO:0000313" key="3">
    <source>
        <dbReference type="Proteomes" id="UP000076632"/>
    </source>
</evidence>
<dbReference type="EMBL" id="KV407454">
    <property type="protein sequence ID" value="KZF26506.1"/>
    <property type="molecule type" value="Genomic_DNA"/>
</dbReference>
<accession>A0A165JQ92</accession>
<feature type="region of interest" description="Disordered" evidence="1">
    <location>
        <begin position="109"/>
        <end position="136"/>
    </location>
</feature>
<dbReference type="AlphaFoldDB" id="A0A165JQ92"/>
<proteinExistence type="predicted"/>
<dbReference type="InterPro" id="IPR013877">
    <property type="entry name" value="YAP-bd/ALF4/Glomulin"/>
</dbReference>
<feature type="region of interest" description="Disordered" evidence="1">
    <location>
        <begin position="218"/>
        <end position="237"/>
    </location>
</feature>
<dbReference type="PANTHER" id="PTHR28020">
    <property type="entry name" value="YAP1-BINDING PROTEIN 1-RELATED"/>
    <property type="match status" value="1"/>
</dbReference>
<dbReference type="OrthoDB" id="5396786at2759"/>
<dbReference type="InParanoid" id="A0A165JQ92"/>
<name>A0A165JQ92_XYLHT</name>
<keyword evidence="3" id="KW-1185">Reference proteome</keyword>
<dbReference type="InterPro" id="IPR040347">
    <property type="entry name" value="YBP1/2"/>
</dbReference>
<dbReference type="RefSeq" id="XP_018192061.1">
    <property type="nucleotide sequence ID" value="XM_018334031.1"/>
</dbReference>
<organism evidence="2 3">
    <name type="scientific">Xylona heveae (strain CBS 132557 / TC161)</name>
    <dbReference type="NCBI Taxonomy" id="1328760"/>
    <lineage>
        <taxon>Eukaryota</taxon>
        <taxon>Fungi</taxon>
        <taxon>Dikarya</taxon>
        <taxon>Ascomycota</taxon>
        <taxon>Pezizomycotina</taxon>
        <taxon>Xylonomycetes</taxon>
        <taxon>Xylonales</taxon>
        <taxon>Xylonaceae</taxon>
        <taxon>Xylona</taxon>
    </lineage>
</organism>
<dbReference type="STRING" id="1328760.A0A165JQ92"/>
<dbReference type="Proteomes" id="UP000076632">
    <property type="component" value="Unassembled WGS sequence"/>
</dbReference>